<name>A0A5N5PPQ8_PANHP</name>
<proteinExistence type="predicted"/>
<evidence type="ECO:0000313" key="1">
    <source>
        <dbReference type="EMBL" id="KAB5581594.1"/>
    </source>
</evidence>
<accession>A0A5N5PPQ8</accession>
<organism evidence="1 2">
    <name type="scientific">Pangasianodon hypophthalmus</name>
    <name type="common">Striped catfish</name>
    <name type="synonym">Helicophagus hypophthalmus</name>
    <dbReference type="NCBI Taxonomy" id="310915"/>
    <lineage>
        <taxon>Eukaryota</taxon>
        <taxon>Metazoa</taxon>
        <taxon>Chordata</taxon>
        <taxon>Craniata</taxon>
        <taxon>Vertebrata</taxon>
        <taxon>Euteleostomi</taxon>
        <taxon>Actinopterygii</taxon>
        <taxon>Neopterygii</taxon>
        <taxon>Teleostei</taxon>
        <taxon>Ostariophysi</taxon>
        <taxon>Siluriformes</taxon>
        <taxon>Pangasiidae</taxon>
        <taxon>Pangasianodon</taxon>
    </lineage>
</organism>
<reference evidence="1 2" key="1">
    <citation type="submission" date="2019-06" db="EMBL/GenBank/DDBJ databases">
        <title>A chromosome-scale genome assembly of the striped catfish, Pangasianodon hypophthalmus.</title>
        <authorList>
            <person name="Wen M."/>
            <person name="Zahm M."/>
            <person name="Roques C."/>
            <person name="Cabau C."/>
            <person name="Klopp C."/>
            <person name="Donnadieu C."/>
            <person name="Jouanno E."/>
            <person name="Avarre J.-C."/>
            <person name="Campet M."/>
            <person name="Ha T.T.T."/>
            <person name="Dugue R."/>
            <person name="Lampietro C."/>
            <person name="Louis A."/>
            <person name="Herpin A."/>
            <person name="Echchiki A."/>
            <person name="Berthelot C."/>
            <person name="Parey E."/>
            <person name="Roest-Crollius H."/>
            <person name="Braasch I."/>
            <person name="Postlethwait J."/>
            <person name="Bobe J."/>
            <person name="Montfort J."/>
            <person name="Bouchez O."/>
            <person name="Begum T."/>
            <person name="Schartl M."/>
            <person name="Guiguen Y."/>
        </authorList>
    </citation>
    <scope>NUCLEOTIDE SEQUENCE [LARGE SCALE GENOMIC DNA]</scope>
    <source>
        <strain evidence="1 2">Indonesia</strain>
        <tissue evidence="1">Blood</tissue>
    </source>
</reference>
<protein>
    <submittedName>
        <fullName evidence="1">Uncharacterized protein</fullName>
    </submittedName>
</protein>
<dbReference type="EMBL" id="VFJC01000004">
    <property type="protein sequence ID" value="KAB5581594.1"/>
    <property type="molecule type" value="Genomic_DNA"/>
</dbReference>
<evidence type="ECO:0000313" key="2">
    <source>
        <dbReference type="Proteomes" id="UP000327468"/>
    </source>
</evidence>
<keyword evidence="2" id="KW-1185">Reference proteome</keyword>
<comment type="caution">
    <text evidence="1">The sequence shown here is derived from an EMBL/GenBank/DDBJ whole genome shotgun (WGS) entry which is preliminary data.</text>
</comment>
<gene>
    <name evidence="1" type="ORF">PHYPO_G00177540</name>
</gene>
<dbReference type="AlphaFoldDB" id="A0A5N5PPQ8"/>
<sequence length="70" mass="8025">MKISHLQRPLHTVSHTAEASLEPFSPWFFSVQPTASATDSHNQAYQPFLRCPPPQPPGYDHDVRQWKCSH</sequence>
<dbReference type="Proteomes" id="UP000327468">
    <property type="component" value="Chromosome 3"/>
</dbReference>